<reference evidence="2" key="1">
    <citation type="journal article" date="2020" name="bioRxiv">
        <title>Comparative genomics of Chlamydomonas.</title>
        <authorList>
            <person name="Craig R.J."/>
            <person name="Hasan A.R."/>
            <person name="Ness R.W."/>
            <person name="Keightley P.D."/>
        </authorList>
    </citation>
    <scope>NUCLEOTIDE SEQUENCE</scope>
    <source>
        <strain evidence="2">CCAP 11/70</strain>
    </source>
</reference>
<feature type="compositionally biased region" description="Basic and acidic residues" evidence="1">
    <location>
        <begin position="80"/>
        <end position="94"/>
    </location>
</feature>
<feature type="region of interest" description="Disordered" evidence="1">
    <location>
        <begin position="250"/>
        <end position="275"/>
    </location>
</feature>
<dbReference type="Proteomes" id="UP000612055">
    <property type="component" value="Unassembled WGS sequence"/>
</dbReference>
<name>A0A835YNW9_9CHLO</name>
<feature type="compositionally biased region" description="Pro residues" evidence="1">
    <location>
        <begin position="95"/>
        <end position="105"/>
    </location>
</feature>
<keyword evidence="3" id="KW-1185">Reference proteome</keyword>
<organism evidence="2 3">
    <name type="scientific">Edaphochlamys debaryana</name>
    <dbReference type="NCBI Taxonomy" id="47281"/>
    <lineage>
        <taxon>Eukaryota</taxon>
        <taxon>Viridiplantae</taxon>
        <taxon>Chlorophyta</taxon>
        <taxon>core chlorophytes</taxon>
        <taxon>Chlorophyceae</taxon>
        <taxon>CS clade</taxon>
        <taxon>Chlamydomonadales</taxon>
        <taxon>Chlamydomonadales incertae sedis</taxon>
        <taxon>Edaphochlamys</taxon>
    </lineage>
</organism>
<evidence type="ECO:0000256" key="1">
    <source>
        <dbReference type="SAM" id="MobiDB-lite"/>
    </source>
</evidence>
<feature type="compositionally biased region" description="Basic residues" evidence="1">
    <location>
        <begin position="303"/>
        <end position="318"/>
    </location>
</feature>
<comment type="caution">
    <text evidence="2">The sequence shown here is derived from an EMBL/GenBank/DDBJ whole genome shotgun (WGS) entry which is preliminary data.</text>
</comment>
<dbReference type="AlphaFoldDB" id="A0A835YNW9"/>
<feature type="region of interest" description="Disordered" evidence="1">
    <location>
        <begin position="59"/>
        <end position="117"/>
    </location>
</feature>
<protein>
    <submittedName>
        <fullName evidence="2">Uncharacterized protein</fullName>
    </submittedName>
</protein>
<accession>A0A835YNW9</accession>
<gene>
    <name evidence="2" type="ORF">HYH03_000403</name>
</gene>
<sequence length="318" mass="31251">MPVTTIEGGSLAFEAARVITTLFFVAGAIYGLTCGVAEVTVGRLWCSIAAALARKCTPTSADAPTADQAEACSPLPDALGAEREGTCRAAEERPATPPPPSPRTPPAEDEDEPAPIPAPVASEISLMEAVADVVEAEEPAAEVQPAAEAEVETEALAAPDADEDAYDSSCYVAAPALVAEASPAVAEANGCGYALPDSPTHPGVGDMTDAAAKPAVTAPPTPPSAAEVPAADAAAAVSVAVGVEVAELELTDDSDVSHGAPPQDAADSAGSAEADGVAEVGAAVGAKAAAALGASGVANGSSKARKHRRKGAHKSAAH</sequence>
<feature type="compositionally biased region" description="Low complexity" evidence="1">
    <location>
        <begin position="265"/>
        <end position="275"/>
    </location>
</feature>
<evidence type="ECO:0000313" key="2">
    <source>
        <dbReference type="EMBL" id="KAG2501905.1"/>
    </source>
</evidence>
<evidence type="ECO:0000313" key="3">
    <source>
        <dbReference type="Proteomes" id="UP000612055"/>
    </source>
</evidence>
<dbReference type="EMBL" id="JAEHOE010000001">
    <property type="protein sequence ID" value="KAG2501905.1"/>
    <property type="molecule type" value="Genomic_DNA"/>
</dbReference>
<feature type="region of interest" description="Disordered" evidence="1">
    <location>
        <begin position="294"/>
        <end position="318"/>
    </location>
</feature>
<proteinExistence type="predicted"/>